<name>A0ABV2QYH2_9HYPH</name>
<organism evidence="3 4">
    <name type="scientific">Kaistia defluvii</name>
    <dbReference type="NCBI Taxonomy" id="410841"/>
    <lineage>
        <taxon>Bacteria</taxon>
        <taxon>Pseudomonadati</taxon>
        <taxon>Pseudomonadota</taxon>
        <taxon>Alphaproteobacteria</taxon>
        <taxon>Hyphomicrobiales</taxon>
        <taxon>Kaistiaceae</taxon>
        <taxon>Kaistia</taxon>
    </lineage>
</organism>
<proteinExistence type="predicted"/>
<accession>A0ABV2QYH2</accession>
<evidence type="ECO:0000256" key="1">
    <source>
        <dbReference type="SAM" id="SignalP"/>
    </source>
</evidence>
<dbReference type="Proteomes" id="UP001549321">
    <property type="component" value="Unassembled WGS sequence"/>
</dbReference>
<evidence type="ECO:0000313" key="3">
    <source>
        <dbReference type="EMBL" id="MET4633856.1"/>
    </source>
</evidence>
<comment type="caution">
    <text evidence="3">The sequence shown here is derived from an EMBL/GenBank/DDBJ whole genome shotgun (WGS) entry which is preliminary data.</text>
</comment>
<evidence type="ECO:0000313" key="4">
    <source>
        <dbReference type="Proteomes" id="UP001549321"/>
    </source>
</evidence>
<dbReference type="RefSeq" id="WP_354550377.1">
    <property type="nucleotide sequence ID" value="NZ_JBEPSM010000001.1"/>
</dbReference>
<evidence type="ECO:0000259" key="2">
    <source>
        <dbReference type="Pfam" id="PF14415"/>
    </source>
</evidence>
<dbReference type="InterPro" id="IPR025538">
    <property type="entry name" value="DUF4424"/>
</dbReference>
<keyword evidence="4" id="KW-1185">Reference proteome</keyword>
<reference evidence="3 4" key="1">
    <citation type="submission" date="2024-06" db="EMBL/GenBank/DDBJ databases">
        <title>Sorghum-associated microbial communities from plants grown in Nebraska, USA.</title>
        <authorList>
            <person name="Schachtman D."/>
        </authorList>
    </citation>
    <scope>NUCLEOTIDE SEQUENCE [LARGE SCALE GENOMIC DNA]</scope>
    <source>
        <strain evidence="3 4">3207</strain>
    </source>
</reference>
<gene>
    <name evidence="3" type="ORF">ABIE08_001769</name>
</gene>
<dbReference type="EMBL" id="JBEPSM010000001">
    <property type="protein sequence ID" value="MET4633856.1"/>
    <property type="molecule type" value="Genomic_DNA"/>
</dbReference>
<feature type="chain" id="PRO_5046986726" description="DUF4424 domain-containing protein" evidence="1">
    <location>
        <begin position="23"/>
        <end position="334"/>
    </location>
</feature>
<sequence length="334" mass="36476">MRAATACLAALLAAASALPASANDSTAALSTGGLVYVLTEDIEMQSEDLFISLDEVRVRYTFENHSDHDITTLVAFPMPDIQGSIDFMVSIPVEEPENFLGFKTTVDGKPVETKVQQRASALGIDQTPLLTSLGVPLALHLDATRKALDALAQPDKDNLVQLGLAAIDEYDNDGKGMVKHLAPNWLLSTAFYREQTFPAGKRIVVEHSYKPSVGQSADVSFVAPEAQSEPWFEVYRQKYCMDDAFLKAARAGLKPDGGNSLFENRISYVLRTGSNWAGPIAKFRLVVDKGAPKNLVSFCAEGVKKISPTQFEVVKTDFDPQQDLDILILQPREP</sequence>
<keyword evidence="1" id="KW-0732">Signal</keyword>
<dbReference type="Gene3D" id="2.60.40.3680">
    <property type="match status" value="2"/>
</dbReference>
<dbReference type="Pfam" id="PF14415">
    <property type="entry name" value="DUF4424"/>
    <property type="match status" value="1"/>
</dbReference>
<feature type="signal peptide" evidence="1">
    <location>
        <begin position="1"/>
        <end position="22"/>
    </location>
</feature>
<feature type="domain" description="DUF4424" evidence="2">
    <location>
        <begin position="22"/>
        <end position="327"/>
    </location>
</feature>
<protein>
    <recommendedName>
        <fullName evidence="2">DUF4424 domain-containing protein</fullName>
    </recommendedName>
</protein>